<protein>
    <submittedName>
        <fullName evidence="2">DgyrCDS11785</fullName>
    </submittedName>
</protein>
<keyword evidence="1" id="KW-0812">Transmembrane</keyword>
<dbReference type="Proteomes" id="UP000549394">
    <property type="component" value="Unassembled WGS sequence"/>
</dbReference>
<feature type="transmembrane region" description="Helical" evidence="1">
    <location>
        <begin position="470"/>
        <end position="495"/>
    </location>
</feature>
<dbReference type="PANTHER" id="PTHR21329:SF3">
    <property type="entry name" value="PHOSPHATIDYLINOSITOL N-ACETYLGLUCOSAMINYLTRANSFERASE SUBUNIT Q"/>
    <property type="match status" value="1"/>
</dbReference>
<feature type="transmembrane region" description="Helical" evidence="1">
    <location>
        <begin position="392"/>
        <end position="419"/>
    </location>
</feature>
<keyword evidence="1" id="KW-0472">Membrane</keyword>
<accession>A0A7I8W4H7</accession>
<name>A0A7I8W4H7_9ANNE</name>
<dbReference type="PANTHER" id="PTHR21329">
    <property type="entry name" value="PHOSPHATIDYLINOSITOL N-ACETYLGLUCOSAMINYLTRANSFERASE SUBUNIT Q-RELATED"/>
    <property type="match status" value="1"/>
</dbReference>
<evidence type="ECO:0000313" key="2">
    <source>
        <dbReference type="EMBL" id="CAD5123436.1"/>
    </source>
</evidence>
<dbReference type="EMBL" id="CAJFCJ010000019">
    <property type="protein sequence ID" value="CAD5123436.1"/>
    <property type="molecule type" value="Genomic_DNA"/>
</dbReference>
<gene>
    <name evidence="2" type="ORF">DGYR_LOCUS11117</name>
</gene>
<comment type="caution">
    <text evidence="2">The sequence shown here is derived from an EMBL/GenBank/DDBJ whole genome shotgun (WGS) entry which is preliminary data.</text>
</comment>
<dbReference type="OrthoDB" id="70250at2759"/>
<evidence type="ECO:0000256" key="1">
    <source>
        <dbReference type="SAM" id="Phobius"/>
    </source>
</evidence>
<proteinExistence type="predicted"/>
<dbReference type="Pfam" id="PF05024">
    <property type="entry name" value="Gpi1"/>
    <property type="match status" value="1"/>
</dbReference>
<keyword evidence="1" id="KW-1133">Transmembrane helix</keyword>
<feature type="transmembrane region" description="Helical" evidence="1">
    <location>
        <begin position="198"/>
        <end position="217"/>
    </location>
</feature>
<dbReference type="GO" id="GO:0006506">
    <property type="term" value="P:GPI anchor biosynthetic process"/>
    <property type="evidence" value="ECO:0007669"/>
    <property type="project" value="InterPro"/>
</dbReference>
<feature type="transmembrane region" description="Helical" evidence="1">
    <location>
        <begin position="273"/>
        <end position="291"/>
    </location>
</feature>
<dbReference type="InterPro" id="IPR007720">
    <property type="entry name" value="PigQ/GPI1"/>
</dbReference>
<reference evidence="2 3" key="1">
    <citation type="submission" date="2020-08" db="EMBL/GenBank/DDBJ databases">
        <authorList>
            <person name="Hejnol A."/>
        </authorList>
    </citation>
    <scope>NUCLEOTIDE SEQUENCE [LARGE SCALE GENOMIC DNA]</scope>
</reference>
<evidence type="ECO:0000313" key="3">
    <source>
        <dbReference type="Proteomes" id="UP000549394"/>
    </source>
</evidence>
<feature type="transmembrane region" description="Helical" evidence="1">
    <location>
        <begin position="335"/>
        <end position="353"/>
    </location>
</feature>
<organism evidence="2 3">
    <name type="scientific">Dimorphilus gyrociliatus</name>
    <dbReference type="NCBI Taxonomy" id="2664684"/>
    <lineage>
        <taxon>Eukaryota</taxon>
        <taxon>Metazoa</taxon>
        <taxon>Spiralia</taxon>
        <taxon>Lophotrochozoa</taxon>
        <taxon>Annelida</taxon>
        <taxon>Polychaeta</taxon>
        <taxon>Polychaeta incertae sedis</taxon>
        <taxon>Dinophilidae</taxon>
        <taxon>Dimorphilus</taxon>
    </lineage>
</organism>
<dbReference type="AlphaFoldDB" id="A0A7I8W4H7"/>
<sequence length="574" mass="67460">MPNWEFHDPKPIVRIYIPYECMNAPTGNLIGWSNRKTRIICVTGIVRNGDVRSIRDWLRESKLSEGFGYSIRQLGVWFRNDDLTVPSIISSYIVRFEIVACRKKDDVPIIHLSPVWDCSEAMVILYSAEYVQQSALLMQSAADWIDDGENATKLMEGTHVNQLSRALHLQQKVSQKCNISLDVIDTSSCMLKPWKIRALYNAFTYLLYHIFSIVFWVPRCLFRLEECIKNSILKRIILLTFVGKNLLEHYQGFQSLKKYDINNPLCTLRLLNYSVRRIIDIVVGICTIYFLKDMFDTEKCSDELLLVANSIVEHLRLLIKWLMGSPAGLKLNYQLSHFLGTFFLYHFYLWMGYLNLIKPWIAMMLNLTLWIGVLGVSYQISFCIDIFNMMTLHIYCFYVYASRLYKLQMKGVSSLFLLFRGKKKNVLRKRIDTLSCDVDTLFVGTLFFCIILFLFPTVLTYYAVFTLLRLLVLIVQFIPQQFVMFLNRIPFYSFLLKMIRSKTVMDKVTFKVVEPDRNGVVYLWMKLEAASCHELISYDRLEQNEPWEIFSFLKKLVMGDLIYPWMEKTHLKRK</sequence>
<dbReference type="GO" id="GO:0016020">
    <property type="term" value="C:membrane"/>
    <property type="evidence" value="ECO:0007669"/>
    <property type="project" value="InterPro"/>
</dbReference>
<dbReference type="GO" id="GO:0005783">
    <property type="term" value="C:endoplasmic reticulum"/>
    <property type="evidence" value="ECO:0007669"/>
    <property type="project" value="TreeGrafter"/>
</dbReference>
<feature type="transmembrane region" description="Helical" evidence="1">
    <location>
        <begin position="360"/>
        <end position="380"/>
    </location>
</feature>
<feature type="transmembrane region" description="Helical" evidence="1">
    <location>
        <begin position="440"/>
        <end position="464"/>
    </location>
</feature>
<keyword evidence="3" id="KW-1185">Reference proteome</keyword>